<accession>A0A0W8F2D4</accession>
<protein>
    <submittedName>
        <fullName evidence="1">Uncharacterized protein</fullName>
    </submittedName>
</protein>
<name>A0A0W8F2D4_9ZZZZ</name>
<evidence type="ECO:0000313" key="1">
    <source>
        <dbReference type="EMBL" id="KUG14977.1"/>
    </source>
</evidence>
<dbReference type="AlphaFoldDB" id="A0A0W8F2D4"/>
<proteinExistence type="predicted"/>
<sequence length="52" mass="5823">MGKCRADPAGTGNKEWRSHGVFHPHAVFPRSSGYVPGMGLRFRYVRMTDPCT</sequence>
<dbReference type="EMBL" id="LNQE01001598">
    <property type="protein sequence ID" value="KUG14977.1"/>
    <property type="molecule type" value="Genomic_DNA"/>
</dbReference>
<gene>
    <name evidence="1" type="ORF">ASZ90_015377</name>
</gene>
<organism evidence="1">
    <name type="scientific">hydrocarbon metagenome</name>
    <dbReference type="NCBI Taxonomy" id="938273"/>
    <lineage>
        <taxon>unclassified sequences</taxon>
        <taxon>metagenomes</taxon>
        <taxon>ecological metagenomes</taxon>
    </lineage>
</organism>
<comment type="caution">
    <text evidence="1">The sequence shown here is derived from an EMBL/GenBank/DDBJ whole genome shotgun (WGS) entry which is preliminary data.</text>
</comment>
<reference evidence="1" key="1">
    <citation type="journal article" date="2015" name="Proc. Natl. Acad. Sci. U.S.A.">
        <title>Networks of energetic and metabolic interactions define dynamics in microbial communities.</title>
        <authorList>
            <person name="Embree M."/>
            <person name="Liu J.K."/>
            <person name="Al-Bassam M.M."/>
            <person name="Zengler K."/>
        </authorList>
    </citation>
    <scope>NUCLEOTIDE SEQUENCE</scope>
</reference>